<dbReference type="InParanoid" id="A0A3N4K8Z4"/>
<dbReference type="EMBL" id="ML119208">
    <property type="protein sequence ID" value="RPB06903.1"/>
    <property type="molecule type" value="Genomic_DNA"/>
</dbReference>
<sequence>MASAHILSNLLLLDSVKLGRLVLNAKCPHQDFVDPLENHPADTDFFQTVQHDFSETRKFTKTSRLRSYLSSTYSASYQVHEYSSATLSAPLVTTYELKNSGAWFTAACTQASSQQFLEQAFDNRVNGYLTVGFRAVHDASMLKPAARKRTGGAKGRLPVPAGTASVVAPGVESCRGIQNGQELNYKSMGDQVFAILYRKVKLRFLSRWKAGNMALEVHNRWKSCWDWREFDSKSQNDEAEDDIAEAALTDSDLDISDDEHPSEDEIDPLLEELPDSAGWEDVREEPH</sequence>
<name>A0A3N4K8Z4_9PEZI</name>
<keyword evidence="2" id="KW-0732">Signal</keyword>
<gene>
    <name evidence="3" type="ORF">P167DRAFT_496602</name>
</gene>
<keyword evidence="4" id="KW-1185">Reference proteome</keyword>
<dbReference type="AlphaFoldDB" id="A0A3N4K8Z4"/>
<feature type="compositionally biased region" description="Acidic residues" evidence="1">
    <location>
        <begin position="251"/>
        <end position="274"/>
    </location>
</feature>
<dbReference type="Proteomes" id="UP000277580">
    <property type="component" value="Unassembled WGS sequence"/>
</dbReference>
<proteinExistence type="predicted"/>
<evidence type="ECO:0000256" key="1">
    <source>
        <dbReference type="SAM" id="MobiDB-lite"/>
    </source>
</evidence>
<feature type="region of interest" description="Disordered" evidence="1">
    <location>
        <begin position="236"/>
        <end position="287"/>
    </location>
</feature>
<feature type="signal peptide" evidence="2">
    <location>
        <begin position="1"/>
        <end position="19"/>
    </location>
</feature>
<protein>
    <submittedName>
        <fullName evidence="3">Uncharacterized protein</fullName>
    </submittedName>
</protein>
<evidence type="ECO:0000313" key="4">
    <source>
        <dbReference type="Proteomes" id="UP000277580"/>
    </source>
</evidence>
<reference evidence="3 4" key="1">
    <citation type="journal article" date="2018" name="Nat. Ecol. Evol.">
        <title>Pezizomycetes genomes reveal the molecular basis of ectomycorrhizal truffle lifestyle.</title>
        <authorList>
            <person name="Murat C."/>
            <person name="Payen T."/>
            <person name="Noel B."/>
            <person name="Kuo A."/>
            <person name="Morin E."/>
            <person name="Chen J."/>
            <person name="Kohler A."/>
            <person name="Krizsan K."/>
            <person name="Balestrini R."/>
            <person name="Da Silva C."/>
            <person name="Montanini B."/>
            <person name="Hainaut M."/>
            <person name="Levati E."/>
            <person name="Barry K.W."/>
            <person name="Belfiori B."/>
            <person name="Cichocki N."/>
            <person name="Clum A."/>
            <person name="Dockter R.B."/>
            <person name="Fauchery L."/>
            <person name="Guy J."/>
            <person name="Iotti M."/>
            <person name="Le Tacon F."/>
            <person name="Lindquist E.A."/>
            <person name="Lipzen A."/>
            <person name="Malagnac F."/>
            <person name="Mello A."/>
            <person name="Molinier V."/>
            <person name="Miyauchi S."/>
            <person name="Poulain J."/>
            <person name="Riccioni C."/>
            <person name="Rubini A."/>
            <person name="Sitrit Y."/>
            <person name="Splivallo R."/>
            <person name="Traeger S."/>
            <person name="Wang M."/>
            <person name="Zifcakova L."/>
            <person name="Wipf D."/>
            <person name="Zambonelli A."/>
            <person name="Paolocci F."/>
            <person name="Nowrousian M."/>
            <person name="Ottonello S."/>
            <person name="Baldrian P."/>
            <person name="Spatafora J.W."/>
            <person name="Henrissat B."/>
            <person name="Nagy L.G."/>
            <person name="Aury J.M."/>
            <person name="Wincker P."/>
            <person name="Grigoriev I.V."/>
            <person name="Bonfante P."/>
            <person name="Martin F.M."/>
        </authorList>
    </citation>
    <scope>NUCLEOTIDE SEQUENCE [LARGE SCALE GENOMIC DNA]</scope>
    <source>
        <strain evidence="3 4">CCBAS932</strain>
    </source>
</reference>
<dbReference type="OrthoDB" id="5410365at2759"/>
<evidence type="ECO:0000313" key="3">
    <source>
        <dbReference type="EMBL" id="RPB06903.1"/>
    </source>
</evidence>
<evidence type="ECO:0000256" key="2">
    <source>
        <dbReference type="SAM" id="SignalP"/>
    </source>
</evidence>
<organism evidence="3 4">
    <name type="scientific">Morchella conica CCBAS932</name>
    <dbReference type="NCBI Taxonomy" id="1392247"/>
    <lineage>
        <taxon>Eukaryota</taxon>
        <taxon>Fungi</taxon>
        <taxon>Dikarya</taxon>
        <taxon>Ascomycota</taxon>
        <taxon>Pezizomycotina</taxon>
        <taxon>Pezizomycetes</taxon>
        <taxon>Pezizales</taxon>
        <taxon>Morchellaceae</taxon>
        <taxon>Morchella</taxon>
    </lineage>
</organism>
<feature type="chain" id="PRO_5018243732" evidence="2">
    <location>
        <begin position="20"/>
        <end position="287"/>
    </location>
</feature>
<accession>A0A3N4K8Z4</accession>